<protein>
    <submittedName>
        <fullName evidence="2">Tetratricopeptide repeat protein</fullName>
    </submittedName>
</protein>
<evidence type="ECO:0000313" key="2">
    <source>
        <dbReference type="EMBL" id="MBT0653628.1"/>
    </source>
</evidence>
<dbReference type="Pfam" id="PF14559">
    <property type="entry name" value="TPR_19"/>
    <property type="match status" value="1"/>
</dbReference>
<dbReference type="SUPFAM" id="SSF48452">
    <property type="entry name" value="TPR-like"/>
    <property type="match status" value="1"/>
</dbReference>
<sequence length="147" mass="16115">MPHVDSEREFTRGMADLSEGNTLAALVHFEKAVQVDSRPRYLSYLGYCAALQRGQVQKGIGLCRQSIAEDPGMADHYLNLGRILLLAGNKAEALEVLREGMAIAPHPVIGELLETIGSRKPPVIGFLGRDNIINKHLGLLLCRLGMR</sequence>
<proteinExistence type="predicted"/>
<evidence type="ECO:0000256" key="1">
    <source>
        <dbReference type="PROSITE-ProRule" id="PRU00339"/>
    </source>
</evidence>
<dbReference type="RefSeq" id="WP_214175627.1">
    <property type="nucleotide sequence ID" value="NZ_JAHCVK010000004.1"/>
</dbReference>
<feature type="repeat" description="TPR" evidence="1">
    <location>
        <begin position="74"/>
        <end position="107"/>
    </location>
</feature>
<dbReference type="SMART" id="SM00028">
    <property type="entry name" value="TPR"/>
    <property type="match status" value="2"/>
</dbReference>
<comment type="caution">
    <text evidence="2">The sequence shown here is derived from an EMBL/GenBank/DDBJ whole genome shotgun (WGS) entry which is preliminary data.</text>
</comment>
<name>A0ABS5SE34_9BACT</name>
<dbReference type="InterPro" id="IPR019734">
    <property type="entry name" value="TPR_rpt"/>
</dbReference>
<evidence type="ECO:0000313" key="3">
    <source>
        <dbReference type="Proteomes" id="UP000756860"/>
    </source>
</evidence>
<accession>A0ABS5SE34</accession>
<gene>
    <name evidence="2" type="ORF">KI810_11215</name>
</gene>
<keyword evidence="3" id="KW-1185">Reference proteome</keyword>
<dbReference type="InterPro" id="IPR011990">
    <property type="entry name" value="TPR-like_helical_dom_sf"/>
</dbReference>
<dbReference type="Gene3D" id="1.25.40.10">
    <property type="entry name" value="Tetratricopeptide repeat domain"/>
    <property type="match status" value="1"/>
</dbReference>
<reference evidence="2 3" key="1">
    <citation type="submission" date="2021-05" db="EMBL/GenBank/DDBJ databases">
        <title>The draft genome of Geobacter luticola JCM 17780.</title>
        <authorList>
            <person name="Xu Z."/>
            <person name="Masuda Y."/>
            <person name="Itoh H."/>
            <person name="Senoo K."/>
        </authorList>
    </citation>
    <scope>NUCLEOTIDE SEQUENCE [LARGE SCALE GENOMIC DNA]</scope>
    <source>
        <strain evidence="2 3">JCM 17780</strain>
    </source>
</reference>
<organism evidence="2 3">
    <name type="scientific">Geomobilimonas luticola</name>
    <dbReference type="NCBI Taxonomy" id="1114878"/>
    <lineage>
        <taxon>Bacteria</taxon>
        <taxon>Pseudomonadati</taxon>
        <taxon>Thermodesulfobacteriota</taxon>
        <taxon>Desulfuromonadia</taxon>
        <taxon>Geobacterales</taxon>
        <taxon>Geobacteraceae</taxon>
        <taxon>Geomobilimonas</taxon>
    </lineage>
</organism>
<dbReference type="Proteomes" id="UP000756860">
    <property type="component" value="Unassembled WGS sequence"/>
</dbReference>
<keyword evidence="1" id="KW-0802">TPR repeat</keyword>
<dbReference type="PROSITE" id="PS50005">
    <property type="entry name" value="TPR"/>
    <property type="match status" value="1"/>
</dbReference>
<dbReference type="EMBL" id="JAHCVK010000004">
    <property type="protein sequence ID" value="MBT0653628.1"/>
    <property type="molecule type" value="Genomic_DNA"/>
</dbReference>